<reference evidence="13 14" key="1">
    <citation type="journal article" date="2011" name="Stand. Genomic Sci.">
        <title>Complete genome sequence of Desulfobulbus propionicus type strain (1pr3).</title>
        <authorList>
            <person name="Pagani I."/>
            <person name="Lapidus A."/>
            <person name="Nolan M."/>
            <person name="Lucas S."/>
            <person name="Hammon N."/>
            <person name="Deshpande S."/>
            <person name="Cheng J.F."/>
            <person name="Chertkov O."/>
            <person name="Davenport K."/>
            <person name="Tapia R."/>
            <person name="Han C."/>
            <person name="Goodwin L."/>
            <person name="Pitluck S."/>
            <person name="Liolios K."/>
            <person name="Mavromatis K."/>
            <person name="Ivanova N."/>
            <person name="Mikhailova N."/>
            <person name="Pati A."/>
            <person name="Chen A."/>
            <person name="Palaniappan K."/>
            <person name="Land M."/>
            <person name="Hauser L."/>
            <person name="Chang Y.J."/>
            <person name="Jeffries C.D."/>
            <person name="Detter J.C."/>
            <person name="Brambilla E."/>
            <person name="Kannan K.P."/>
            <person name="Djao O.D."/>
            <person name="Rohde M."/>
            <person name="Pukall R."/>
            <person name="Spring S."/>
            <person name="Goker M."/>
            <person name="Sikorski J."/>
            <person name="Woyke T."/>
            <person name="Bristow J."/>
            <person name="Eisen J.A."/>
            <person name="Markowitz V."/>
            <person name="Hugenholtz P."/>
            <person name="Kyrpides N.C."/>
            <person name="Klenk H.P."/>
        </authorList>
    </citation>
    <scope>NUCLEOTIDE SEQUENCE [LARGE SCALE GENOMIC DNA]</scope>
    <source>
        <strain evidence="14">ATCC 33891 / DSM 2032 / 1pr3</strain>
    </source>
</reference>
<name>A0A7U4DPC0_DESPD</name>
<dbReference type="InterPro" id="IPR036097">
    <property type="entry name" value="HisK_dim/P_sf"/>
</dbReference>
<evidence type="ECO:0000256" key="10">
    <source>
        <dbReference type="SAM" id="MobiDB-lite"/>
    </source>
</evidence>
<dbReference type="SUPFAM" id="SSF55874">
    <property type="entry name" value="ATPase domain of HSP90 chaperone/DNA topoisomerase II/histidine kinase"/>
    <property type="match status" value="1"/>
</dbReference>
<dbReference type="InterPro" id="IPR021796">
    <property type="entry name" value="Tll0287-like_dom"/>
</dbReference>
<keyword evidence="9" id="KW-0175">Coiled coil</keyword>
<keyword evidence="5" id="KW-0547">Nucleotide-binding</keyword>
<dbReference type="SUPFAM" id="SSF47384">
    <property type="entry name" value="Homodimeric domain of signal transducing histidine kinase"/>
    <property type="match status" value="1"/>
</dbReference>
<dbReference type="KEGG" id="dpr:Despr_1752"/>
<evidence type="ECO:0000256" key="5">
    <source>
        <dbReference type="ARBA" id="ARBA00022741"/>
    </source>
</evidence>
<evidence type="ECO:0000313" key="14">
    <source>
        <dbReference type="Proteomes" id="UP000006365"/>
    </source>
</evidence>
<dbReference type="EMBL" id="CP002364">
    <property type="protein sequence ID" value="ADW17902.1"/>
    <property type="molecule type" value="Genomic_DNA"/>
</dbReference>
<evidence type="ECO:0000313" key="13">
    <source>
        <dbReference type="EMBL" id="ADW17902.1"/>
    </source>
</evidence>
<dbReference type="Gene3D" id="3.30.450.20">
    <property type="entry name" value="PAS domain"/>
    <property type="match status" value="1"/>
</dbReference>
<organism evidence="13 14">
    <name type="scientific">Desulfobulbus propionicus (strain ATCC 33891 / DSM 2032 / VKM B-1956 / 1pr3)</name>
    <dbReference type="NCBI Taxonomy" id="577650"/>
    <lineage>
        <taxon>Bacteria</taxon>
        <taxon>Pseudomonadati</taxon>
        <taxon>Thermodesulfobacteriota</taxon>
        <taxon>Desulfobulbia</taxon>
        <taxon>Desulfobulbales</taxon>
        <taxon>Desulfobulbaceae</taxon>
        <taxon>Desulfobulbus</taxon>
    </lineage>
</organism>
<dbReference type="SMART" id="SM00387">
    <property type="entry name" value="HATPase_c"/>
    <property type="match status" value="1"/>
</dbReference>
<keyword evidence="8" id="KW-0902">Two-component regulatory system</keyword>
<keyword evidence="3" id="KW-0597">Phosphoprotein</keyword>
<dbReference type="GO" id="GO:0005524">
    <property type="term" value="F:ATP binding"/>
    <property type="evidence" value="ECO:0007669"/>
    <property type="project" value="UniProtKB-KW"/>
</dbReference>
<evidence type="ECO:0000256" key="1">
    <source>
        <dbReference type="ARBA" id="ARBA00000085"/>
    </source>
</evidence>
<dbReference type="GO" id="GO:0000155">
    <property type="term" value="F:phosphorelay sensor kinase activity"/>
    <property type="evidence" value="ECO:0007669"/>
    <property type="project" value="InterPro"/>
</dbReference>
<evidence type="ECO:0000256" key="7">
    <source>
        <dbReference type="ARBA" id="ARBA00022840"/>
    </source>
</evidence>
<gene>
    <name evidence="13" type="ordered locus">Despr_1752</name>
</gene>
<keyword evidence="6 13" id="KW-0418">Kinase</keyword>
<dbReference type="PANTHER" id="PTHR43065">
    <property type="entry name" value="SENSOR HISTIDINE KINASE"/>
    <property type="match status" value="1"/>
</dbReference>
<dbReference type="PRINTS" id="PR00344">
    <property type="entry name" value="BCTRLSENSOR"/>
</dbReference>
<evidence type="ECO:0000256" key="2">
    <source>
        <dbReference type="ARBA" id="ARBA00012438"/>
    </source>
</evidence>
<dbReference type="InterPro" id="IPR003594">
    <property type="entry name" value="HATPase_dom"/>
</dbReference>
<dbReference type="EC" id="2.7.13.3" evidence="2"/>
<dbReference type="Gene3D" id="6.10.340.10">
    <property type="match status" value="1"/>
</dbReference>
<dbReference type="PANTHER" id="PTHR43065:SF10">
    <property type="entry name" value="PEROXIDE STRESS-ACTIVATED HISTIDINE KINASE MAK3"/>
    <property type="match status" value="1"/>
</dbReference>
<keyword evidence="4" id="KW-0808">Transferase</keyword>
<dbReference type="PROSITE" id="PS50109">
    <property type="entry name" value="HIS_KIN"/>
    <property type="match status" value="1"/>
</dbReference>
<dbReference type="CDD" id="cd00082">
    <property type="entry name" value="HisKA"/>
    <property type="match status" value="1"/>
</dbReference>
<dbReference type="SMART" id="SM00388">
    <property type="entry name" value="HisKA"/>
    <property type="match status" value="1"/>
</dbReference>
<accession>A0A7U4DPC0</accession>
<evidence type="ECO:0000259" key="12">
    <source>
        <dbReference type="PROSITE" id="PS50109"/>
    </source>
</evidence>
<dbReference type="Pfam" id="PF00512">
    <property type="entry name" value="HisKA"/>
    <property type="match status" value="1"/>
</dbReference>
<dbReference type="InterPro" id="IPR004358">
    <property type="entry name" value="Sig_transdc_His_kin-like_C"/>
</dbReference>
<evidence type="ECO:0000256" key="6">
    <source>
        <dbReference type="ARBA" id="ARBA00022777"/>
    </source>
</evidence>
<feature type="coiled-coil region" evidence="9">
    <location>
        <begin position="280"/>
        <end position="307"/>
    </location>
</feature>
<feature type="transmembrane region" description="Helical" evidence="11">
    <location>
        <begin position="214"/>
        <end position="236"/>
    </location>
</feature>
<dbReference type="Gene3D" id="1.10.287.130">
    <property type="match status" value="1"/>
</dbReference>
<dbReference type="Pfam" id="PF11845">
    <property type="entry name" value="Tll0287-like"/>
    <property type="match status" value="1"/>
</dbReference>
<evidence type="ECO:0000256" key="3">
    <source>
        <dbReference type="ARBA" id="ARBA00022553"/>
    </source>
</evidence>
<dbReference type="AlphaFoldDB" id="A0A7U4DPC0"/>
<dbReference type="InterPro" id="IPR036890">
    <property type="entry name" value="HATPase_C_sf"/>
</dbReference>
<comment type="catalytic activity">
    <reaction evidence="1">
        <text>ATP + protein L-histidine = ADP + protein N-phospho-L-histidine.</text>
        <dbReference type="EC" id="2.7.13.3"/>
    </reaction>
</comment>
<keyword evidence="7" id="KW-0067">ATP-binding</keyword>
<keyword evidence="11" id="KW-0472">Membrane</keyword>
<feature type="domain" description="Histidine kinase" evidence="12">
    <location>
        <begin position="591"/>
        <end position="802"/>
    </location>
</feature>
<dbReference type="InterPro" id="IPR005467">
    <property type="entry name" value="His_kinase_dom"/>
</dbReference>
<evidence type="ECO:0000256" key="4">
    <source>
        <dbReference type="ARBA" id="ARBA00022679"/>
    </source>
</evidence>
<feature type="region of interest" description="Disordered" evidence="10">
    <location>
        <begin position="797"/>
        <end position="816"/>
    </location>
</feature>
<dbReference type="RefSeq" id="WP_015724443.1">
    <property type="nucleotide sequence ID" value="NC_014972.1"/>
</dbReference>
<evidence type="ECO:0000256" key="8">
    <source>
        <dbReference type="ARBA" id="ARBA00023012"/>
    </source>
</evidence>
<dbReference type="Pfam" id="PF02518">
    <property type="entry name" value="HATPase_c"/>
    <property type="match status" value="1"/>
</dbReference>
<evidence type="ECO:0000256" key="11">
    <source>
        <dbReference type="SAM" id="Phobius"/>
    </source>
</evidence>
<proteinExistence type="predicted"/>
<dbReference type="InterPro" id="IPR003661">
    <property type="entry name" value="HisK_dim/P_dom"/>
</dbReference>
<dbReference type="Gene3D" id="3.30.565.10">
    <property type="entry name" value="Histidine kinase-like ATPase, C-terminal domain"/>
    <property type="match status" value="1"/>
</dbReference>
<protein>
    <recommendedName>
        <fullName evidence="2">histidine kinase</fullName>
        <ecNumber evidence="2">2.7.13.3</ecNumber>
    </recommendedName>
</protein>
<keyword evidence="11" id="KW-0812">Transmembrane</keyword>
<keyword evidence="11" id="KW-1133">Transmembrane helix</keyword>
<keyword evidence="14" id="KW-1185">Reference proteome</keyword>
<evidence type="ECO:0000256" key="9">
    <source>
        <dbReference type="SAM" id="Coils"/>
    </source>
</evidence>
<sequence length="816" mass="90169">MQLPKPQRIQTKFITGLMLAAMLLGVASSAGFYLHLRNVLEEEVRDKARLILMHVDSIQHYVRDVLRPTMYERLPEAFVIQAMSSSYISRKIMAPINALHEGAIFRRVAIDARNPEYEANDHERELIRAFRDNAELKLWQGYRVLNDEKYFLLVRPVRFEQECMYCHGDPQDAPADLLKLYGQRGFGKRQGDIAGVDFVGISVHGSVGRVERTIFTYFALFALVVLLVFFAANVLFKVLVVNNLKRLNAVFRRNVTDDAGSALLHQLEQGDEIDELVDGMEQMSEHLFEARSQLQDYAENLRRMVDERTDALSSEVEARRADVRLFVRLLEDMYKSRSRAQLWRMALPQICCRFAAERIAYVCTMGSQSSFVWPEQAAMPELPDNFVEVLTGSACVAVDNRLFVPVESSTGNAEGLLILLWPTEAEAARHDRDVLLALGRQLGIAAENLTAIDSLFRQMNVLETIVEGISDPLVLMDGCCTVLTANQAARTLASELTGGARSDGNILALFFDLHAADCPMREVLSRGASDLREVSLPGGRSFALALYPVGGRDGIADQVVVYLRETTMEKRMRMQVWQSERMATVGKLTAGLAHEINNPLGVILCYAGLLRQSITDPQQITDLEIIERHTRQAQRVLRDLLDFARPKAAGSGTADACGVAAAMIEVFSVQATKKGVVLTLDRPPERLVVRMGVGELEQVLSNLMINALDAVDQHTGLVRARVAVVDDDMAILEVEDNGPGVSADDAAHIFDPFYSTKEIGAGTGLGLTVVYGMVTDVGGTVEVDRSPDLGGARFRVTLPRGGEQGGEQQLGLGGTS</sequence>
<dbReference type="Proteomes" id="UP000006365">
    <property type="component" value="Chromosome"/>
</dbReference>